<dbReference type="AlphaFoldDB" id="G3LGY6"/>
<keyword evidence="2" id="KW-0808">Transferase</keyword>
<evidence type="ECO:0000259" key="1">
    <source>
        <dbReference type="Pfam" id="PF25873"/>
    </source>
</evidence>
<feature type="domain" description="MalT-like winged helix" evidence="1">
    <location>
        <begin position="168"/>
        <end position="244"/>
    </location>
</feature>
<sequence length="270" mass="31336">MSALDKNYPAADWIEMLRLRYPCERELDRTLIRKMKLRSGPAYAPVILEALVAGTQSLLEDSIQDAFELTDARWLSGGASKLQMQFRLHWNQPGIGWTDTPMVLRMEPAESITESSRLREFQVIKAIDKEVPTPQVFWVDAEGTFLPYPAIVYGSDEDVAAMLNRHAMQGFPGELRTFICSLADINSFSMDMCQHITTSTHARRHIELLLKRNVFLIPLDRNRQRYRFHRVFQEYLRNETDRLLSQAERRNTLARARSQGLLAQWTRPPR</sequence>
<dbReference type="EMBL" id="JN379032">
    <property type="protein sequence ID" value="AEO27380.1"/>
    <property type="molecule type" value="Genomic_DNA"/>
</dbReference>
<dbReference type="GO" id="GO:0016740">
    <property type="term" value="F:transferase activity"/>
    <property type="evidence" value="ECO:0007669"/>
    <property type="project" value="UniProtKB-KW"/>
</dbReference>
<dbReference type="InterPro" id="IPR059106">
    <property type="entry name" value="WHD_MalT"/>
</dbReference>
<proteinExistence type="predicted"/>
<reference evidence="2" key="1">
    <citation type="submission" date="2011-07" db="EMBL/GenBank/DDBJ databases">
        <title>Biodegradation of r-limonene and other terpenes by Pseudomonas sp. strain 19-rlim.</title>
        <authorList>
            <person name="Eaton R.W."/>
        </authorList>
    </citation>
    <scope>NUCLEOTIDE SEQUENCE</scope>
    <source>
        <strain evidence="2">19-rlim</strain>
    </source>
</reference>
<protein>
    <submittedName>
        <fullName evidence="2">Aminoglycoside phosphotransferase</fullName>
    </submittedName>
</protein>
<name>G3LGY6_9PSED</name>
<evidence type="ECO:0000313" key="2">
    <source>
        <dbReference type="EMBL" id="AEO27380.1"/>
    </source>
</evidence>
<organism evidence="2">
    <name type="scientific">Pseudomonas sp. 19-rlim</name>
    <dbReference type="NCBI Taxonomy" id="1084570"/>
    <lineage>
        <taxon>Bacteria</taxon>
        <taxon>Pseudomonadati</taxon>
        <taxon>Pseudomonadota</taxon>
        <taxon>Gammaproteobacteria</taxon>
        <taxon>Pseudomonadales</taxon>
        <taxon>Pseudomonadaceae</taxon>
        <taxon>Pseudomonas</taxon>
    </lineage>
</organism>
<accession>G3LGY6</accession>
<dbReference type="Gene3D" id="3.30.200.20">
    <property type="entry name" value="Phosphorylase Kinase, domain 1"/>
    <property type="match status" value="1"/>
</dbReference>
<dbReference type="Pfam" id="PF25873">
    <property type="entry name" value="WHD_MalT"/>
    <property type="match status" value="1"/>
</dbReference>